<comment type="caution">
    <text evidence="1">The sequence shown here is derived from an EMBL/GenBank/DDBJ whole genome shotgun (WGS) entry which is preliminary data.</text>
</comment>
<name>A0A175Y7D5_9SPHN</name>
<dbReference type="OrthoDB" id="9801102at2"/>
<gene>
    <name evidence="1" type="ORF">AVM11_13310</name>
</gene>
<accession>A0A175Y7D5</accession>
<dbReference type="STRING" id="621456.BJP26_11970"/>
<protein>
    <submittedName>
        <fullName evidence="1">Plasmid maintenance system killer</fullName>
    </submittedName>
</protein>
<dbReference type="KEGG" id="smy:BJP26_11970"/>
<dbReference type="RefSeq" id="WP_017979525.1">
    <property type="nucleotide sequence ID" value="NZ_CP017578.1"/>
</dbReference>
<dbReference type="AlphaFoldDB" id="A0A175Y7D5"/>
<organism evidence="1 2">
    <name type="scientific">Sphingomonas melonis TY</name>
    <dbReference type="NCBI Taxonomy" id="621456"/>
    <lineage>
        <taxon>Bacteria</taxon>
        <taxon>Pseudomonadati</taxon>
        <taxon>Pseudomonadota</taxon>
        <taxon>Alphaproteobacteria</taxon>
        <taxon>Sphingomonadales</taxon>
        <taxon>Sphingomonadaceae</taxon>
        <taxon>Sphingomonas</taxon>
    </lineage>
</organism>
<evidence type="ECO:0000313" key="2">
    <source>
        <dbReference type="Proteomes" id="UP000078460"/>
    </source>
</evidence>
<dbReference type="InterPro" id="IPR007711">
    <property type="entry name" value="HigB-1"/>
</dbReference>
<sequence>MIRSFADPETERIWNRDRSRRLPPDIQQRAVRRLTLLDAALSLEELAAMKSNRLHPLKDDRAGQHAIAINMQWRICFVWKDGDAHDVEITDYH</sequence>
<evidence type="ECO:0000313" key="1">
    <source>
        <dbReference type="EMBL" id="KZB96395.1"/>
    </source>
</evidence>
<proteinExistence type="predicted"/>
<dbReference type="EMBL" id="LQCK02000003">
    <property type="protein sequence ID" value="KZB96395.1"/>
    <property type="molecule type" value="Genomic_DNA"/>
</dbReference>
<dbReference type="PANTHER" id="PTHR40266:SF2">
    <property type="entry name" value="TOXIN HIGB-1"/>
    <property type="match status" value="1"/>
</dbReference>
<dbReference type="InterPro" id="IPR035093">
    <property type="entry name" value="RelE/ParE_toxin_dom_sf"/>
</dbReference>
<dbReference type="SUPFAM" id="SSF143011">
    <property type="entry name" value="RelE-like"/>
    <property type="match status" value="1"/>
</dbReference>
<reference evidence="1" key="1">
    <citation type="submission" date="2016-03" db="EMBL/GenBank/DDBJ databases">
        <title>Sphingomonas melonis TY, whole genome shotgun sequencing.</title>
        <authorList>
            <person name="Wang H."/>
            <person name="Zhu P."/>
        </authorList>
    </citation>
    <scope>NUCLEOTIDE SEQUENCE [LARGE SCALE GENOMIC DNA]</scope>
    <source>
        <strain evidence="1">TY</strain>
    </source>
</reference>
<dbReference type="Pfam" id="PF05015">
    <property type="entry name" value="HigB-like_toxin"/>
    <property type="match status" value="1"/>
</dbReference>
<dbReference type="PANTHER" id="PTHR40266">
    <property type="entry name" value="TOXIN HIGB-1"/>
    <property type="match status" value="1"/>
</dbReference>
<dbReference type="GeneID" id="93797932"/>
<keyword evidence="2" id="KW-1185">Reference proteome</keyword>
<dbReference type="Gene3D" id="3.30.2310.20">
    <property type="entry name" value="RelE-like"/>
    <property type="match status" value="1"/>
</dbReference>
<dbReference type="Proteomes" id="UP000078460">
    <property type="component" value="Unassembled WGS sequence"/>
</dbReference>